<evidence type="ECO:0000313" key="6">
    <source>
        <dbReference type="Proteomes" id="UP000502706"/>
    </source>
</evidence>
<dbReference type="PANTHER" id="PTHR30290:SF9">
    <property type="entry name" value="OLIGOPEPTIDE-BINDING PROTEIN APPA"/>
    <property type="match status" value="1"/>
</dbReference>
<dbReference type="RefSeq" id="WP_166397740.1">
    <property type="nucleotide sequence ID" value="NZ_CP045121.1"/>
</dbReference>
<accession>A0A6G8Q0R0</accession>
<dbReference type="PROSITE" id="PS51257">
    <property type="entry name" value="PROKAR_LIPOPROTEIN"/>
    <property type="match status" value="1"/>
</dbReference>
<dbReference type="InterPro" id="IPR039424">
    <property type="entry name" value="SBP_5"/>
</dbReference>
<organism evidence="5 6">
    <name type="scientific">Rubrobacter marinus</name>
    <dbReference type="NCBI Taxonomy" id="2653852"/>
    <lineage>
        <taxon>Bacteria</taxon>
        <taxon>Bacillati</taxon>
        <taxon>Actinomycetota</taxon>
        <taxon>Rubrobacteria</taxon>
        <taxon>Rubrobacterales</taxon>
        <taxon>Rubrobacteraceae</taxon>
        <taxon>Rubrobacter</taxon>
    </lineage>
</organism>
<dbReference type="KEGG" id="rmar:GBA65_17785"/>
<dbReference type="Pfam" id="PF00496">
    <property type="entry name" value="SBP_bac_5"/>
    <property type="match status" value="1"/>
</dbReference>
<evidence type="ECO:0000256" key="2">
    <source>
        <dbReference type="ARBA" id="ARBA00022448"/>
    </source>
</evidence>
<dbReference type="GO" id="GO:0015833">
    <property type="term" value="P:peptide transport"/>
    <property type="evidence" value="ECO:0007669"/>
    <property type="project" value="TreeGrafter"/>
</dbReference>
<dbReference type="InterPro" id="IPR006311">
    <property type="entry name" value="TAT_signal"/>
</dbReference>
<dbReference type="Gene3D" id="3.40.190.10">
    <property type="entry name" value="Periplasmic binding protein-like II"/>
    <property type="match status" value="1"/>
</dbReference>
<dbReference type="PANTHER" id="PTHR30290">
    <property type="entry name" value="PERIPLASMIC BINDING COMPONENT OF ABC TRANSPORTER"/>
    <property type="match status" value="1"/>
</dbReference>
<dbReference type="Proteomes" id="UP000502706">
    <property type="component" value="Chromosome"/>
</dbReference>
<dbReference type="NCBIfam" id="TIGR01409">
    <property type="entry name" value="TAT_signal_seq"/>
    <property type="match status" value="1"/>
</dbReference>
<dbReference type="Pfam" id="PF10518">
    <property type="entry name" value="TAT_signal"/>
    <property type="match status" value="1"/>
</dbReference>
<dbReference type="PROSITE" id="PS51318">
    <property type="entry name" value="TAT"/>
    <property type="match status" value="1"/>
</dbReference>
<sequence>MVEIRGLRGMNRRDFLKLSGAGLAGAALLGVAGCGSGETIGGGQQGGGGGGEGGSTFTFGRGADSVGLDPINVTDGESLIVTRQIFDGLLDYAPGTTDVVPALATEVPEPEEGGRVYTFTLREGVTFHDGEPLNAEAVKFNYDRWRDTSNEFHAGGGSQTADFSYYTMFGGFDDESVIESVEAVDETTVRFNLTEPQGRS</sequence>
<keyword evidence="3" id="KW-0732">Signal</keyword>
<dbReference type="InterPro" id="IPR019546">
    <property type="entry name" value="TAT_signal_bac_arc"/>
</dbReference>
<proteinExistence type="inferred from homology"/>
<gene>
    <name evidence="5" type="ORF">GBA65_17785</name>
</gene>
<dbReference type="EMBL" id="CP045121">
    <property type="protein sequence ID" value="QIN80064.1"/>
    <property type="molecule type" value="Genomic_DNA"/>
</dbReference>
<evidence type="ECO:0000256" key="3">
    <source>
        <dbReference type="ARBA" id="ARBA00022729"/>
    </source>
</evidence>
<comment type="similarity">
    <text evidence="1">Belongs to the bacterial solute-binding protein 5 family.</text>
</comment>
<name>A0A6G8Q0R0_9ACTN</name>
<keyword evidence="6" id="KW-1185">Reference proteome</keyword>
<evidence type="ECO:0000313" key="5">
    <source>
        <dbReference type="EMBL" id="QIN80064.1"/>
    </source>
</evidence>
<dbReference type="GO" id="GO:1904680">
    <property type="term" value="F:peptide transmembrane transporter activity"/>
    <property type="evidence" value="ECO:0007669"/>
    <property type="project" value="TreeGrafter"/>
</dbReference>
<evidence type="ECO:0000259" key="4">
    <source>
        <dbReference type="Pfam" id="PF00496"/>
    </source>
</evidence>
<dbReference type="InterPro" id="IPR000914">
    <property type="entry name" value="SBP_5_dom"/>
</dbReference>
<feature type="domain" description="Solute-binding protein family 5" evidence="4">
    <location>
        <begin position="99"/>
        <end position="197"/>
    </location>
</feature>
<dbReference type="AlphaFoldDB" id="A0A6G8Q0R0"/>
<keyword evidence="2" id="KW-0813">Transport</keyword>
<reference evidence="5 6" key="1">
    <citation type="submission" date="2019-10" db="EMBL/GenBank/DDBJ databases">
        <title>Rubrobacter sp nov SCSIO 52915 isolated from a deep-sea sediment in the South China Sea.</title>
        <authorList>
            <person name="Chen R.W."/>
        </authorList>
    </citation>
    <scope>NUCLEOTIDE SEQUENCE [LARGE SCALE GENOMIC DNA]</scope>
    <source>
        <strain evidence="5 6">SCSIO 52915</strain>
    </source>
</reference>
<dbReference type="SUPFAM" id="SSF53850">
    <property type="entry name" value="Periplasmic binding protein-like II"/>
    <property type="match status" value="1"/>
</dbReference>
<evidence type="ECO:0000256" key="1">
    <source>
        <dbReference type="ARBA" id="ARBA00005695"/>
    </source>
</evidence>
<protein>
    <submittedName>
        <fullName evidence="5">Twin-arginine translocation signal domain-containing protein</fullName>
    </submittedName>
</protein>